<keyword evidence="2" id="KW-0812">Transmembrane</keyword>
<dbReference type="EMBL" id="JAVHJS010000017">
    <property type="protein sequence ID" value="KAK2831656.1"/>
    <property type="molecule type" value="Genomic_DNA"/>
</dbReference>
<organism evidence="4 5">
    <name type="scientific">Tachysurus vachellii</name>
    <name type="common">Darkbarbel catfish</name>
    <name type="synonym">Pelteobagrus vachellii</name>
    <dbReference type="NCBI Taxonomy" id="175792"/>
    <lineage>
        <taxon>Eukaryota</taxon>
        <taxon>Metazoa</taxon>
        <taxon>Chordata</taxon>
        <taxon>Craniata</taxon>
        <taxon>Vertebrata</taxon>
        <taxon>Euteleostomi</taxon>
        <taxon>Actinopterygii</taxon>
        <taxon>Neopterygii</taxon>
        <taxon>Teleostei</taxon>
        <taxon>Ostariophysi</taxon>
        <taxon>Siluriformes</taxon>
        <taxon>Bagridae</taxon>
        <taxon>Tachysurus</taxon>
    </lineage>
</organism>
<evidence type="ECO:0000313" key="5">
    <source>
        <dbReference type="Proteomes" id="UP001187315"/>
    </source>
</evidence>
<evidence type="ECO:0000256" key="1">
    <source>
        <dbReference type="SAM" id="MobiDB-lite"/>
    </source>
</evidence>
<name>A0AA88SAL6_TACVA</name>
<feature type="compositionally biased region" description="Polar residues" evidence="1">
    <location>
        <begin position="23"/>
        <end position="32"/>
    </location>
</feature>
<reference evidence="4" key="1">
    <citation type="submission" date="2023-08" db="EMBL/GenBank/DDBJ databases">
        <title>Pelteobagrus vachellii genome.</title>
        <authorList>
            <person name="Liu H."/>
        </authorList>
    </citation>
    <scope>NUCLEOTIDE SEQUENCE</scope>
    <source>
        <strain evidence="4">PRFRI_2022a</strain>
        <tissue evidence="4">Muscle</tissue>
    </source>
</reference>
<feature type="region of interest" description="Disordered" evidence="1">
    <location>
        <begin position="23"/>
        <end position="45"/>
    </location>
</feature>
<evidence type="ECO:0000256" key="2">
    <source>
        <dbReference type="SAM" id="Phobius"/>
    </source>
</evidence>
<gene>
    <name evidence="4" type="ORF">Q7C36_016742</name>
</gene>
<keyword evidence="2" id="KW-0472">Membrane</keyword>
<keyword evidence="3" id="KW-0732">Signal</keyword>
<dbReference type="AlphaFoldDB" id="A0AA88SAL6"/>
<sequence length="116" mass="12440">MVSMMLRLLLLTLLLTVKASATDTDGSGYYTNNDDEDEEPQGTPYVPHIASEVKNEVGAHNADADDGSTTIIIIAAVSVVALAIVAVIAVVLFTRHLQRREQGVYSVPVEQGQKCV</sequence>
<protein>
    <submittedName>
        <fullName evidence="4">Uncharacterized protein</fullName>
    </submittedName>
</protein>
<keyword evidence="2" id="KW-1133">Transmembrane helix</keyword>
<evidence type="ECO:0000313" key="4">
    <source>
        <dbReference type="EMBL" id="KAK2831656.1"/>
    </source>
</evidence>
<accession>A0AA88SAL6</accession>
<feature type="signal peptide" evidence="3">
    <location>
        <begin position="1"/>
        <end position="21"/>
    </location>
</feature>
<dbReference type="Proteomes" id="UP001187315">
    <property type="component" value="Unassembled WGS sequence"/>
</dbReference>
<proteinExistence type="predicted"/>
<feature type="transmembrane region" description="Helical" evidence="2">
    <location>
        <begin position="71"/>
        <end position="93"/>
    </location>
</feature>
<comment type="caution">
    <text evidence="4">The sequence shown here is derived from an EMBL/GenBank/DDBJ whole genome shotgun (WGS) entry which is preliminary data.</text>
</comment>
<keyword evidence="5" id="KW-1185">Reference proteome</keyword>
<feature type="chain" id="PRO_5041681423" evidence="3">
    <location>
        <begin position="22"/>
        <end position="116"/>
    </location>
</feature>
<evidence type="ECO:0000256" key="3">
    <source>
        <dbReference type="SAM" id="SignalP"/>
    </source>
</evidence>